<dbReference type="Pfam" id="PF00753">
    <property type="entry name" value="Lactamase_B"/>
    <property type="match status" value="1"/>
</dbReference>
<dbReference type="PANTHER" id="PTHR42951">
    <property type="entry name" value="METALLO-BETA-LACTAMASE DOMAIN-CONTAINING"/>
    <property type="match status" value="1"/>
</dbReference>
<dbReference type="EMBL" id="QVTD01000022">
    <property type="protein sequence ID" value="RFU60806.1"/>
    <property type="molecule type" value="Genomic_DNA"/>
</dbReference>
<dbReference type="RefSeq" id="WP_117324441.1">
    <property type="nucleotide sequence ID" value="NZ_QVTD01000022.1"/>
</dbReference>
<dbReference type="OrthoDB" id="420651at2"/>
<comment type="caution">
    <text evidence="2">The sequence shown here is derived from an EMBL/GenBank/DDBJ whole genome shotgun (WGS) entry which is preliminary data.</text>
</comment>
<dbReference type="InterPro" id="IPR036866">
    <property type="entry name" value="RibonucZ/Hydroxyglut_hydro"/>
</dbReference>
<dbReference type="Proteomes" id="UP000262939">
    <property type="component" value="Unassembled WGS sequence"/>
</dbReference>
<sequence>MVNRIEAFKGSKHFLVNHVAEGVFAAISVPGTGSVGNAAIINLGDSTLVVDTFTTIQAAEDLQAAAKYLTGNSVSYVINTHWHSDHTTGNQVFTPKAQLISTLTTREIMATYGKNRVSEQMSNPQPIYQAIDELEKKIQQETDEKVKKEMQWGNASDREYMKMLPNLLYTLPTITFDQQLSIHGSDRSVQLITYGGGHTESDAFVYLPEEKIAVMGDLVLSKHHPVMIHANPQEWLNILERVELLDIEKIIPGHGEVCSMKELREVKGYINDILALVAKTVQSKKSIDDILVPNAYEDWGFTTYFKMNLKKIHDLLTISVE</sequence>
<dbReference type="GO" id="GO:0016787">
    <property type="term" value="F:hydrolase activity"/>
    <property type="evidence" value="ECO:0007669"/>
    <property type="project" value="UniProtKB-KW"/>
</dbReference>
<evidence type="ECO:0000313" key="2">
    <source>
        <dbReference type="EMBL" id="RFU60806.1"/>
    </source>
</evidence>
<protein>
    <submittedName>
        <fullName evidence="2">MBL fold metallo-hydrolase</fullName>
    </submittedName>
</protein>
<dbReference type="SUPFAM" id="SSF56281">
    <property type="entry name" value="Metallo-hydrolase/oxidoreductase"/>
    <property type="match status" value="1"/>
</dbReference>
<dbReference type="InterPro" id="IPR001279">
    <property type="entry name" value="Metallo-B-lactamas"/>
</dbReference>
<dbReference type="Gene3D" id="3.60.15.10">
    <property type="entry name" value="Ribonuclease Z/Hydroxyacylglutathione hydrolase-like"/>
    <property type="match status" value="1"/>
</dbReference>
<keyword evidence="2" id="KW-0378">Hydrolase</keyword>
<dbReference type="InterPro" id="IPR050855">
    <property type="entry name" value="NDM-1-like"/>
</dbReference>
<keyword evidence="3" id="KW-1185">Reference proteome</keyword>
<dbReference type="SMART" id="SM00849">
    <property type="entry name" value="Lactamase_B"/>
    <property type="match status" value="1"/>
</dbReference>
<gene>
    <name evidence="2" type="ORF">D0466_20705</name>
</gene>
<evidence type="ECO:0000313" key="3">
    <source>
        <dbReference type="Proteomes" id="UP000262939"/>
    </source>
</evidence>
<accession>A0A372L6V6</accession>
<dbReference type="CDD" id="cd16282">
    <property type="entry name" value="metallo-hydrolase-like_MBL-fold"/>
    <property type="match status" value="1"/>
</dbReference>
<dbReference type="PANTHER" id="PTHR42951:SF4">
    <property type="entry name" value="ACYL-COENZYME A THIOESTERASE MBLAC2"/>
    <property type="match status" value="1"/>
</dbReference>
<name>A0A372L6V6_9BACI</name>
<proteinExistence type="predicted"/>
<reference evidence="2 3" key="1">
    <citation type="submission" date="2018-08" db="EMBL/GenBank/DDBJ databases">
        <title>Bacillus chawlae sp. nov., Bacillus glennii sp. nov., and Bacillus saganii sp. nov. Isolated from the Vehicle Assembly Building at Kennedy Space Center where the Viking Spacecraft were Assembled.</title>
        <authorList>
            <person name="Seuylemezian A."/>
            <person name="Vaishampayan P."/>
        </authorList>
    </citation>
    <scope>NUCLEOTIDE SEQUENCE [LARGE SCALE GENOMIC DNA]</scope>
    <source>
        <strain evidence="2 3">V44-8</strain>
    </source>
</reference>
<feature type="domain" description="Metallo-beta-lactamase" evidence="1">
    <location>
        <begin position="35"/>
        <end position="254"/>
    </location>
</feature>
<evidence type="ECO:0000259" key="1">
    <source>
        <dbReference type="SMART" id="SM00849"/>
    </source>
</evidence>
<organism evidence="2 3">
    <name type="scientific">Peribacillus glennii</name>
    <dbReference type="NCBI Taxonomy" id="2303991"/>
    <lineage>
        <taxon>Bacteria</taxon>
        <taxon>Bacillati</taxon>
        <taxon>Bacillota</taxon>
        <taxon>Bacilli</taxon>
        <taxon>Bacillales</taxon>
        <taxon>Bacillaceae</taxon>
        <taxon>Peribacillus</taxon>
    </lineage>
</organism>
<dbReference type="AlphaFoldDB" id="A0A372L6V6"/>